<evidence type="ECO:0000313" key="2">
    <source>
        <dbReference type="Proteomes" id="UP000077266"/>
    </source>
</evidence>
<dbReference type="InParanoid" id="A0A165FJN6"/>
<proteinExistence type="predicted"/>
<dbReference type="Proteomes" id="UP000077266">
    <property type="component" value="Unassembled WGS sequence"/>
</dbReference>
<keyword evidence="2" id="KW-1185">Reference proteome</keyword>
<reference evidence="1 2" key="1">
    <citation type="journal article" date="2016" name="Mol. Biol. Evol.">
        <title>Comparative Genomics of Early-Diverging Mushroom-Forming Fungi Provides Insights into the Origins of Lignocellulose Decay Capabilities.</title>
        <authorList>
            <person name="Nagy L.G."/>
            <person name="Riley R."/>
            <person name="Tritt A."/>
            <person name="Adam C."/>
            <person name="Daum C."/>
            <person name="Floudas D."/>
            <person name="Sun H."/>
            <person name="Yadav J.S."/>
            <person name="Pangilinan J."/>
            <person name="Larsson K.H."/>
            <person name="Matsuura K."/>
            <person name="Barry K."/>
            <person name="Labutti K."/>
            <person name="Kuo R."/>
            <person name="Ohm R.A."/>
            <person name="Bhattacharya S.S."/>
            <person name="Shirouzu T."/>
            <person name="Yoshinaga Y."/>
            <person name="Martin F.M."/>
            <person name="Grigoriev I.V."/>
            <person name="Hibbett D.S."/>
        </authorList>
    </citation>
    <scope>NUCLEOTIDE SEQUENCE [LARGE SCALE GENOMIC DNA]</scope>
    <source>
        <strain evidence="1 2">HHB12029</strain>
    </source>
</reference>
<dbReference type="AlphaFoldDB" id="A0A165FJN6"/>
<evidence type="ECO:0000313" key="1">
    <source>
        <dbReference type="EMBL" id="KZV89104.1"/>
    </source>
</evidence>
<gene>
    <name evidence="1" type="ORF">EXIGLDRAFT_772051</name>
</gene>
<accession>A0A165FJN6</accession>
<evidence type="ECO:0008006" key="3">
    <source>
        <dbReference type="Google" id="ProtNLM"/>
    </source>
</evidence>
<organism evidence="1 2">
    <name type="scientific">Exidia glandulosa HHB12029</name>
    <dbReference type="NCBI Taxonomy" id="1314781"/>
    <lineage>
        <taxon>Eukaryota</taxon>
        <taxon>Fungi</taxon>
        <taxon>Dikarya</taxon>
        <taxon>Basidiomycota</taxon>
        <taxon>Agaricomycotina</taxon>
        <taxon>Agaricomycetes</taxon>
        <taxon>Auriculariales</taxon>
        <taxon>Exidiaceae</taxon>
        <taxon>Exidia</taxon>
    </lineage>
</organism>
<sequence length="305" mass="34108">MSVSLNDIVIALQYHSHMFILTPQVFRLDFDAPGSKLEEIVQGYARLHRGCPCGRSINPQALWKVDIPFGQDALTGLEDFDPTTARLLDPAASVESVFGGGNFMYSSPAINVVIGLNPSGPAIPFRGIRRLRGDACRVSGIFERKSVPTLPQYRTFVEQPGRVFIDKSEYVERLLGSNSDARIPIIRREAGYGKTAFVSLLAAWFRASGSPDMFPERRTDYTTEPHYLTLVIDFAELAPILPERQSGTHAEIMVACKTFVADSIERFYETHADILGTNRPSRTDGWMHTYKGLRYLRDVPAFLNC</sequence>
<dbReference type="EMBL" id="KV426081">
    <property type="protein sequence ID" value="KZV89104.1"/>
    <property type="molecule type" value="Genomic_DNA"/>
</dbReference>
<dbReference type="OrthoDB" id="3068380at2759"/>
<name>A0A165FJN6_EXIGL</name>
<protein>
    <recommendedName>
        <fullName evidence="3">AAA-ATPase-like domain-containing protein</fullName>
    </recommendedName>
</protein>